<keyword evidence="2" id="KW-1185">Reference proteome</keyword>
<organism evidence="1 2">
    <name type="scientific">Marinobacterium rhizophilum</name>
    <dbReference type="NCBI Taxonomy" id="420402"/>
    <lineage>
        <taxon>Bacteria</taxon>
        <taxon>Pseudomonadati</taxon>
        <taxon>Pseudomonadota</taxon>
        <taxon>Gammaproteobacteria</taxon>
        <taxon>Oceanospirillales</taxon>
        <taxon>Oceanospirillaceae</taxon>
        <taxon>Marinobacterium</taxon>
    </lineage>
</organism>
<evidence type="ECO:0000313" key="1">
    <source>
        <dbReference type="EMBL" id="UTW12176.1"/>
    </source>
</evidence>
<dbReference type="PANTHER" id="PTHR31240:SF0">
    <property type="entry name" value="MATERNAL EFFECT EMBRYO ARREST 18"/>
    <property type="match status" value="1"/>
</dbReference>
<dbReference type="PANTHER" id="PTHR31240">
    <property type="entry name" value="MATERNAL EFFECT EMBRYO ARREST 18"/>
    <property type="match status" value="1"/>
</dbReference>
<evidence type="ECO:0000313" key="2">
    <source>
        <dbReference type="Proteomes" id="UP001058461"/>
    </source>
</evidence>
<dbReference type="NCBIfam" id="TIGR04357">
    <property type="entry name" value="CofD_rel_GAK"/>
    <property type="match status" value="1"/>
</dbReference>
<reference evidence="1" key="1">
    <citation type="submission" date="2021-04" db="EMBL/GenBank/DDBJ databases">
        <title>Oceanospirillales bacteria with DddD are important DMSP degraders in coastal seawater.</title>
        <authorList>
            <person name="Liu J."/>
        </authorList>
    </citation>
    <scope>NUCLEOTIDE SEQUENCE</scope>
    <source>
        <strain evidence="1">D13-1</strain>
    </source>
</reference>
<dbReference type="SUPFAM" id="SSF142338">
    <property type="entry name" value="CofD-like"/>
    <property type="match status" value="1"/>
</dbReference>
<gene>
    <name evidence="1" type="ORF">KDW95_00330</name>
</gene>
<sequence length="409" mass="43497">MLSGKRVNRTTDPLLSIGSPDPGRLDAFARDPASGPALLFFTGGSALDSTSRALKYFTHNSVHLVTPYDSGGSSAILRKAFSMPAIGDLRSRLMSLADERVTGHPEGVRLFAHRLSKTDSPAQLRAELDSIIAGTHPLAAVIDAQTRELICIQLEACREAMADDFDLHGASIGNLVLAGTYLRNAKNLDAAIAEFARHAQVLGEVHTVTNDNYHLVAHLDDGSRVIGEHLITGLDLVARDAVIEQLSLSHAPDEWQPVQSVLPESRQRMIAAAELICFPPGSFYTSVLANLLPRGAGRAIAASAAPKVYVPSLGTDPEQQGISLTQAVQRLLNVLGADCEEPVPVARLLNYVVIDSRNGRYNGGIDVPALQALGVQVLDLPLVSAQSAPLADAQLLVEALLSVDGLRCA</sequence>
<accession>A0ABY5HJZ1</accession>
<proteinExistence type="predicted"/>
<dbReference type="Pfam" id="PF01933">
    <property type="entry name" value="CofD"/>
    <property type="match status" value="1"/>
</dbReference>
<dbReference type="InterPro" id="IPR027591">
    <property type="entry name" value="CofD-rel_GAK"/>
</dbReference>
<dbReference type="EMBL" id="CP073347">
    <property type="protein sequence ID" value="UTW12176.1"/>
    <property type="molecule type" value="Genomic_DNA"/>
</dbReference>
<dbReference type="CDD" id="cd07187">
    <property type="entry name" value="YvcK_like"/>
    <property type="match status" value="1"/>
</dbReference>
<dbReference type="Proteomes" id="UP001058461">
    <property type="component" value="Chromosome"/>
</dbReference>
<name>A0ABY5HJZ1_9GAMM</name>
<protein>
    <submittedName>
        <fullName evidence="1">GAK system CofD-like protein</fullName>
    </submittedName>
</protein>
<dbReference type="RefSeq" id="WP_255854235.1">
    <property type="nucleotide sequence ID" value="NZ_CP073347.1"/>
</dbReference>
<dbReference type="InterPro" id="IPR002882">
    <property type="entry name" value="CofD"/>
</dbReference>
<dbReference type="InterPro" id="IPR038136">
    <property type="entry name" value="CofD-like_dom_sf"/>
</dbReference>
<dbReference type="Gene3D" id="3.40.50.10680">
    <property type="entry name" value="CofD-like domains"/>
    <property type="match status" value="1"/>
</dbReference>